<reference evidence="1" key="1">
    <citation type="submission" date="2020-04" db="EMBL/GenBank/DDBJ databases">
        <authorList>
            <person name="Chiriac C."/>
            <person name="Salcher M."/>
            <person name="Ghai R."/>
            <person name="Kavagutti S V."/>
        </authorList>
    </citation>
    <scope>NUCLEOTIDE SEQUENCE</scope>
</reference>
<dbReference type="EMBL" id="LR796150">
    <property type="protein sequence ID" value="CAB4121512.1"/>
    <property type="molecule type" value="Genomic_DNA"/>
</dbReference>
<proteinExistence type="predicted"/>
<organism evidence="1">
    <name type="scientific">uncultured Caudovirales phage</name>
    <dbReference type="NCBI Taxonomy" id="2100421"/>
    <lineage>
        <taxon>Viruses</taxon>
        <taxon>Duplodnaviria</taxon>
        <taxon>Heunggongvirae</taxon>
        <taxon>Uroviricota</taxon>
        <taxon>Caudoviricetes</taxon>
        <taxon>Peduoviridae</taxon>
        <taxon>Maltschvirus</taxon>
        <taxon>Maltschvirus maltsch</taxon>
    </lineage>
</organism>
<accession>A0A6J5KK82</accession>
<sequence length="160" mass="17266">MALFSQNVITQVSGFNNPLITGELVYNQATYWNLVFTNGTSPVNLTGATISAQIVRRTVTNLLDTRNGLSFDIGNYTPTPTAITLSITNRVDLSGAFTLLIDDASWSLITSDPELYINEIDPVCFSGRIKISFPAGGGNPADDGIIFLMFLVRSDGIVVI</sequence>
<protein>
    <submittedName>
        <fullName evidence="1">Uncharacterized protein</fullName>
    </submittedName>
</protein>
<name>A0A6J5KK82_9CAUD</name>
<gene>
    <name evidence="1" type="ORF">UFOVP15_14</name>
</gene>
<evidence type="ECO:0000313" key="1">
    <source>
        <dbReference type="EMBL" id="CAB4121512.1"/>
    </source>
</evidence>